<feature type="compositionally biased region" description="Polar residues" evidence="1">
    <location>
        <begin position="1"/>
        <end position="30"/>
    </location>
</feature>
<evidence type="ECO:0000256" key="1">
    <source>
        <dbReference type="SAM" id="MobiDB-lite"/>
    </source>
</evidence>
<feature type="region of interest" description="Disordered" evidence="1">
    <location>
        <begin position="1"/>
        <end position="43"/>
    </location>
</feature>
<dbReference type="EMBL" id="JAYKXP010000064">
    <property type="protein sequence ID" value="KAK7032476.1"/>
    <property type="molecule type" value="Genomic_DNA"/>
</dbReference>
<evidence type="ECO:0000313" key="2">
    <source>
        <dbReference type="EMBL" id="KAK7032476.1"/>
    </source>
</evidence>
<dbReference type="AlphaFoldDB" id="A0AAW0C1F9"/>
<sequence length="104" mass="10504">MCTSISAPSDPQSQSNYSQPSGSASAQHQQRLAVATPDEVFGEQHHTYLAEGPLVHTDAGSARNEIPPTYESLLPALGGAGASRDVQGAGAGGAGEGSGAKERD</sequence>
<dbReference type="Proteomes" id="UP001383192">
    <property type="component" value="Unassembled WGS sequence"/>
</dbReference>
<gene>
    <name evidence="2" type="ORF">VNI00_013037</name>
</gene>
<reference evidence="2 3" key="1">
    <citation type="submission" date="2024-01" db="EMBL/GenBank/DDBJ databases">
        <title>A draft genome for a cacao thread blight-causing isolate of Paramarasmius palmivorus.</title>
        <authorList>
            <person name="Baruah I.K."/>
            <person name="Bukari Y."/>
            <person name="Amoako-Attah I."/>
            <person name="Meinhardt L.W."/>
            <person name="Bailey B.A."/>
            <person name="Cohen S.P."/>
        </authorList>
    </citation>
    <scope>NUCLEOTIDE SEQUENCE [LARGE SCALE GENOMIC DNA]</scope>
    <source>
        <strain evidence="2 3">GH-12</strain>
    </source>
</reference>
<accession>A0AAW0C1F9</accession>
<evidence type="ECO:0000313" key="3">
    <source>
        <dbReference type="Proteomes" id="UP001383192"/>
    </source>
</evidence>
<name>A0AAW0C1F9_9AGAR</name>
<feature type="compositionally biased region" description="Gly residues" evidence="1">
    <location>
        <begin position="89"/>
        <end position="98"/>
    </location>
</feature>
<feature type="region of interest" description="Disordered" evidence="1">
    <location>
        <begin position="75"/>
        <end position="104"/>
    </location>
</feature>
<keyword evidence="3" id="KW-1185">Reference proteome</keyword>
<protein>
    <submittedName>
        <fullName evidence="2">Uncharacterized protein</fullName>
    </submittedName>
</protein>
<organism evidence="2 3">
    <name type="scientific">Paramarasmius palmivorus</name>
    <dbReference type="NCBI Taxonomy" id="297713"/>
    <lineage>
        <taxon>Eukaryota</taxon>
        <taxon>Fungi</taxon>
        <taxon>Dikarya</taxon>
        <taxon>Basidiomycota</taxon>
        <taxon>Agaricomycotina</taxon>
        <taxon>Agaricomycetes</taxon>
        <taxon>Agaricomycetidae</taxon>
        <taxon>Agaricales</taxon>
        <taxon>Marasmiineae</taxon>
        <taxon>Marasmiaceae</taxon>
        <taxon>Paramarasmius</taxon>
    </lineage>
</organism>
<proteinExistence type="predicted"/>
<comment type="caution">
    <text evidence="2">The sequence shown here is derived from an EMBL/GenBank/DDBJ whole genome shotgun (WGS) entry which is preliminary data.</text>
</comment>